<dbReference type="PATRIC" id="fig|913848.6.peg.2234"/>
<keyword evidence="1" id="KW-1133">Transmembrane helix</keyword>
<dbReference type="PIRSF" id="PIRSF037259">
    <property type="entry name" value="EcsB_ABC"/>
    <property type="match status" value="1"/>
</dbReference>
<dbReference type="RefSeq" id="WP_010010998.1">
    <property type="nucleotide sequence ID" value="NZ_AZCN01000007.1"/>
</dbReference>
<proteinExistence type="predicted"/>
<sequence>MKQLWQQRLRQHHKEMLKYSRYVFNEFFMIAVFIFIGALAYSYANLLDTIHTQLWWAKPLILILLLAVLSFGRWATLLQDADTLFLLPKERALLSYLLAARRYSLWLPAGIFALCLGALLPFQVVATNLATTSSIGLFVVLVALKDGQLWLQLLASYDDQPQHITQIRWLFYLVAALILAVSLWVTPLVGILLVVIAEFALRWYIPRQLTTAVFQWRAAVKNENSRMLQLYRLINLFTDVPQLSGKVHRRAYLDPLLNLFKGSQQRTFGYLYLREFFRGTEYLGLYLRLLVLGAVILWFIPLWWVAAITGAIFLYLVGFQLLPFYQIFNENLLAHLYPVPQVSKIRSFQHLVQGLLLVQAIVFAVVILFNSTLSQWGLFVVVELAAVFLLTQLYFPRRLRTEK</sequence>
<evidence type="ECO:0000256" key="1">
    <source>
        <dbReference type="SAM" id="Phobius"/>
    </source>
</evidence>
<reference evidence="2 3" key="1">
    <citation type="journal article" date="2015" name="Genome Announc.">
        <title>Expanding the biotechnology potential of lactobacilli through comparative genomics of 213 strains and associated genera.</title>
        <authorList>
            <person name="Sun Z."/>
            <person name="Harris H.M."/>
            <person name="McCann A."/>
            <person name="Guo C."/>
            <person name="Argimon S."/>
            <person name="Zhang W."/>
            <person name="Yang X."/>
            <person name="Jeffery I.B."/>
            <person name="Cooney J.C."/>
            <person name="Kagawa T.F."/>
            <person name="Liu W."/>
            <person name="Song Y."/>
            <person name="Salvetti E."/>
            <person name="Wrobel A."/>
            <person name="Rasinkangas P."/>
            <person name="Parkhill J."/>
            <person name="Rea M.C."/>
            <person name="O'Sullivan O."/>
            <person name="Ritari J."/>
            <person name="Douillard F.P."/>
            <person name="Paul Ross R."/>
            <person name="Yang R."/>
            <person name="Briner A.E."/>
            <person name="Felis G.E."/>
            <person name="de Vos W.M."/>
            <person name="Barrangou R."/>
            <person name="Klaenhammer T.R."/>
            <person name="Caufield P.W."/>
            <person name="Cui Y."/>
            <person name="Zhang H."/>
            <person name="O'Toole P.W."/>
        </authorList>
    </citation>
    <scope>NUCLEOTIDE SEQUENCE [LARGE SCALE GENOMIC DNA]</scope>
    <source>
        <strain evidence="2 3">DSM 20001</strain>
    </source>
</reference>
<feature type="transmembrane region" description="Helical" evidence="1">
    <location>
        <begin position="282"/>
        <end position="300"/>
    </location>
</feature>
<organism evidence="2 3">
    <name type="scientific">Loigolactobacillus coryniformis subsp. coryniformis KCTC 3167 = DSM 20001</name>
    <dbReference type="NCBI Taxonomy" id="913848"/>
    <lineage>
        <taxon>Bacteria</taxon>
        <taxon>Bacillati</taxon>
        <taxon>Bacillota</taxon>
        <taxon>Bacilli</taxon>
        <taxon>Lactobacillales</taxon>
        <taxon>Lactobacillaceae</taxon>
        <taxon>Loigolactobacillus</taxon>
    </lineage>
</organism>
<dbReference type="Pfam" id="PF05975">
    <property type="entry name" value="EcsB"/>
    <property type="match status" value="1"/>
</dbReference>
<dbReference type="AlphaFoldDB" id="A0A0R1FAV7"/>
<accession>A0A0R1FAV7</accession>
<feature type="transmembrane region" description="Helical" evidence="1">
    <location>
        <begin position="111"/>
        <end position="144"/>
    </location>
</feature>
<evidence type="ECO:0000313" key="2">
    <source>
        <dbReference type="EMBL" id="KRK18857.1"/>
    </source>
</evidence>
<feature type="transmembrane region" description="Helical" evidence="1">
    <location>
        <begin position="55"/>
        <end position="75"/>
    </location>
</feature>
<dbReference type="InterPro" id="IPR010288">
    <property type="entry name" value="EcsB_ABC"/>
</dbReference>
<feature type="transmembrane region" description="Helical" evidence="1">
    <location>
        <begin position="169"/>
        <end position="197"/>
    </location>
</feature>
<keyword evidence="1" id="KW-0812">Transmembrane</keyword>
<dbReference type="EMBL" id="AZCN01000007">
    <property type="protein sequence ID" value="KRK18857.1"/>
    <property type="molecule type" value="Genomic_DNA"/>
</dbReference>
<feature type="transmembrane region" description="Helical" evidence="1">
    <location>
        <begin position="375"/>
        <end position="395"/>
    </location>
</feature>
<gene>
    <name evidence="2" type="ORF">FD22_GL002187</name>
</gene>
<comment type="caution">
    <text evidence="2">The sequence shown here is derived from an EMBL/GenBank/DDBJ whole genome shotgun (WGS) entry which is preliminary data.</text>
</comment>
<feature type="transmembrane region" description="Helical" evidence="1">
    <location>
        <begin position="21"/>
        <end position="43"/>
    </location>
</feature>
<feature type="transmembrane region" description="Helical" evidence="1">
    <location>
        <begin position="348"/>
        <end position="369"/>
    </location>
</feature>
<evidence type="ECO:0000313" key="3">
    <source>
        <dbReference type="Proteomes" id="UP000051181"/>
    </source>
</evidence>
<name>A0A0R1FAV7_9LACO</name>
<dbReference type="GO" id="GO:0016020">
    <property type="term" value="C:membrane"/>
    <property type="evidence" value="ECO:0007669"/>
    <property type="project" value="InterPro"/>
</dbReference>
<protein>
    <submittedName>
        <fullName evidence="2">Drug ABC exporter, membrane-spanning permease subunit</fullName>
    </submittedName>
</protein>
<feature type="transmembrane region" description="Helical" evidence="1">
    <location>
        <begin position="306"/>
        <end position="328"/>
    </location>
</feature>
<dbReference type="eggNOG" id="COG4473">
    <property type="taxonomic scope" value="Bacteria"/>
</dbReference>
<dbReference type="GeneID" id="65917375"/>
<keyword evidence="1" id="KW-0472">Membrane</keyword>
<dbReference type="Proteomes" id="UP000051181">
    <property type="component" value="Unassembled WGS sequence"/>
</dbReference>